<dbReference type="PATRIC" id="fig|1618.3.peg.1857"/>
<name>A0A0R2FDP6_9LACO</name>
<sequence length="199" mass="21862">MEEQPLNFKNKTFNHVLFALFSAIIIIQNFVPFFGYIPIGPVNLTIIHITVIVVTLTMGLKAGALAGGVWGTITLIRAFIWPTSPLDTIVFTNPFVAILPRIMIGVVTFWTFKALSKKVNYVTFNMCVSAISGSLINTLLVLGQIYLFYNNHSQTLYSLNTHALLPYLLGIIVTNGIPEAILAACIAPSISKALKKVYS</sequence>
<feature type="transmembrane region" description="Helical" evidence="1">
    <location>
        <begin position="94"/>
        <end position="112"/>
    </location>
</feature>
<protein>
    <submittedName>
        <fullName evidence="2">Integral membrane protein</fullName>
    </submittedName>
</protein>
<keyword evidence="1" id="KW-0812">Transmembrane</keyword>
<comment type="caution">
    <text evidence="2">The sequence shown here is derived from an EMBL/GenBank/DDBJ whole genome shotgun (WGS) entry which is preliminary data.</text>
</comment>
<keyword evidence="1" id="KW-0472">Membrane</keyword>
<reference evidence="2 3" key="1">
    <citation type="journal article" date="2015" name="Genome Announc.">
        <title>Expanding the biotechnology potential of lactobacilli through comparative genomics of 213 strains and associated genera.</title>
        <authorList>
            <person name="Sun Z."/>
            <person name="Harris H.M."/>
            <person name="McCann A."/>
            <person name="Guo C."/>
            <person name="Argimon S."/>
            <person name="Zhang W."/>
            <person name="Yang X."/>
            <person name="Jeffery I.B."/>
            <person name="Cooney J.C."/>
            <person name="Kagawa T.F."/>
            <person name="Liu W."/>
            <person name="Song Y."/>
            <person name="Salvetti E."/>
            <person name="Wrobel A."/>
            <person name="Rasinkangas P."/>
            <person name="Parkhill J."/>
            <person name="Rea M.C."/>
            <person name="O'Sullivan O."/>
            <person name="Ritari J."/>
            <person name="Douillard F.P."/>
            <person name="Paul Ross R."/>
            <person name="Yang R."/>
            <person name="Briner A.E."/>
            <person name="Felis G.E."/>
            <person name="de Vos W.M."/>
            <person name="Barrangou R."/>
            <person name="Klaenhammer T.R."/>
            <person name="Caufield P.W."/>
            <person name="Cui Y."/>
            <person name="Zhang H."/>
            <person name="O'Toole P.W."/>
        </authorList>
    </citation>
    <scope>NUCLEOTIDE SEQUENCE [LARGE SCALE GENOMIC DNA]</scope>
    <source>
        <strain evidence="2 3">ATCC 27304</strain>
    </source>
</reference>
<dbReference type="EMBL" id="JQAR01000043">
    <property type="protein sequence ID" value="KRN26584.1"/>
    <property type="molecule type" value="Genomic_DNA"/>
</dbReference>
<dbReference type="STRING" id="1618.IV36_GL001824"/>
<dbReference type="AlphaFoldDB" id="A0A0R2FDP6"/>
<evidence type="ECO:0000313" key="2">
    <source>
        <dbReference type="EMBL" id="KRN26584.1"/>
    </source>
</evidence>
<evidence type="ECO:0000256" key="1">
    <source>
        <dbReference type="SAM" id="Phobius"/>
    </source>
</evidence>
<dbReference type="InterPro" id="IPR024529">
    <property type="entry name" value="ECF_trnsprt_substrate-spec"/>
</dbReference>
<feature type="transmembrane region" description="Helical" evidence="1">
    <location>
        <begin position="167"/>
        <end position="190"/>
    </location>
</feature>
<keyword evidence="1" id="KW-1133">Transmembrane helix</keyword>
<gene>
    <name evidence="2" type="ORF">IV36_GL001824</name>
</gene>
<dbReference type="Gene3D" id="1.10.1760.20">
    <property type="match status" value="1"/>
</dbReference>
<feature type="transmembrane region" description="Helical" evidence="1">
    <location>
        <begin position="12"/>
        <end position="31"/>
    </location>
</feature>
<feature type="transmembrane region" description="Helical" evidence="1">
    <location>
        <begin position="37"/>
        <end position="56"/>
    </location>
</feature>
<dbReference type="GO" id="GO:0022857">
    <property type="term" value="F:transmembrane transporter activity"/>
    <property type="evidence" value="ECO:0007669"/>
    <property type="project" value="InterPro"/>
</dbReference>
<organism evidence="2 3">
    <name type="scientific">Liquorilactobacillus mali</name>
    <dbReference type="NCBI Taxonomy" id="1618"/>
    <lineage>
        <taxon>Bacteria</taxon>
        <taxon>Bacillati</taxon>
        <taxon>Bacillota</taxon>
        <taxon>Bacilli</taxon>
        <taxon>Lactobacillales</taxon>
        <taxon>Lactobacillaceae</taxon>
        <taxon>Liquorilactobacillus</taxon>
    </lineage>
</organism>
<accession>A0A0R2FDP6</accession>
<dbReference type="Pfam" id="PF12822">
    <property type="entry name" value="ECF_trnsprt"/>
    <property type="match status" value="1"/>
</dbReference>
<dbReference type="Proteomes" id="UP000051727">
    <property type="component" value="Unassembled WGS sequence"/>
</dbReference>
<evidence type="ECO:0000313" key="3">
    <source>
        <dbReference type="Proteomes" id="UP000051727"/>
    </source>
</evidence>
<proteinExistence type="predicted"/>
<feature type="transmembrane region" description="Helical" evidence="1">
    <location>
        <begin position="124"/>
        <end position="147"/>
    </location>
</feature>